<dbReference type="OrthoDB" id="9803333at2"/>
<evidence type="ECO:0000256" key="1">
    <source>
        <dbReference type="ARBA" id="ARBA00006484"/>
    </source>
</evidence>
<gene>
    <name evidence="3" type="ORF">CathTA2_2848</name>
    <name evidence="4" type="ORF">HUR95_13310</name>
</gene>
<accession>F5LAB3</accession>
<evidence type="ECO:0000313" key="4">
    <source>
        <dbReference type="EMBL" id="QZT33258.1"/>
    </source>
</evidence>
<sequence length="261" mass="28028">MDLHYDGKVVLVTAASKGLGKASAMALAREGARVIISSRSQEALAKAAEEIEQQTGQKVLAIPADVSKPEDVKRLFDEVKKVSDQLFGLVCNAGGPPAGSFMSFTDDDWQRAFETNLLSVVRLVRASVPLMEANGGRIVAIASSSVKVPIPGLILSNTMRAGVQGLMKTLSIELAEKGILVNTVCPGRIATDRLRALDESRAQREGKTLEEVQQESLKDIPLKRYGEPHEFGQLVAYLLSPANTYLTGSTYMVDGGMVKAL</sequence>
<comment type="similarity">
    <text evidence="1">Belongs to the short-chain dehydrogenases/reductases (SDR) family.</text>
</comment>
<reference evidence="3 5" key="1">
    <citation type="journal article" date="2011" name="J. Bacteriol.">
        <title>Draft genome sequence of the thermoalkaliphilic Caldalkalibacillus thermarum strain TA2.A1.</title>
        <authorList>
            <person name="Kalamorz F."/>
            <person name="Keis S."/>
            <person name="McMillan D.G."/>
            <person name="Olsson K."/>
            <person name="Stanton J.A."/>
            <person name="Stockwell P."/>
            <person name="Black M.A."/>
            <person name="Klingeman D.M."/>
            <person name="Land M.L."/>
            <person name="Han C.S."/>
            <person name="Martin S.L."/>
            <person name="Becher S.A."/>
            <person name="Peddie C.J."/>
            <person name="Morgan H.W."/>
            <person name="Matthies D."/>
            <person name="Preiss L."/>
            <person name="Meier T."/>
            <person name="Brown S.D."/>
            <person name="Cook G.M."/>
        </authorList>
    </citation>
    <scope>NUCLEOTIDE SEQUENCE [LARGE SCALE GENOMIC DNA]</scope>
    <source>
        <strain evidence="3 5">TA2.A1</strain>
    </source>
</reference>
<dbReference type="InterPro" id="IPR002347">
    <property type="entry name" value="SDR_fam"/>
</dbReference>
<evidence type="ECO:0000256" key="2">
    <source>
        <dbReference type="ARBA" id="ARBA00023002"/>
    </source>
</evidence>
<dbReference type="PANTHER" id="PTHR42879">
    <property type="entry name" value="3-OXOACYL-(ACYL-CARRIER-PROTEIN) REDUCTASE"/>
    <property type="match status" value="1"/>
</dbReference>
<reference evidence="4" key="3">
    <citation type="submission" date="2021-08" db="EMBL/GenBank/DDBJ databases">
        <authorList>
            <person name="de Jong S."/>
            <person name="van den Broek M."/>
            <person name="Merkel A."/>
            <person name="de la Torre Cortes P."/>
            <person name="Kalamorz F."/>
            <person name="Cook G."/>
            <person name="van Loosdrecht M."/>
            <person name="McMillan D."/>
        </authorList>
    </citation>
    <scope>NUCLEOTIDE SEQUENCE</scope>
    <source>
        <strain evidence="4">TA2.A1</strain>
    </source>
</reference>
<evidence type="ECO:0000313" key="6">
    <source>
        <dbReference type="Proteomes" id="UP000825179"/>
    </source>
</evidence>
<evidence type="ECO:0000313" key="5">
    <source>
        <dbReference type="Proteomes" id="UP000010716"/>
    </source>
</evidence>
<dbReference type="Proteomes" id="UP000825179">
    <property type="component" value="Chromosome"/>
</dbReference>
<dbReference type="PANTHER" id="PTHR42879:SF6">
    <property type="entry name" value="NADPH-DEPENDENT REDUCTASE BACG"/>
    <property type="match status" value="1"/>
</dbReference>
<dbReference type="EMBL" id="CP082237">
    <property type="protein sequence ID" value="QZT33258.1"/>
    <property type="molecule type" value="Genomic_DNA"/>
</dbReference>
<dbReference type="EMBL" id="AFCE01000163">
    <property type="protein sequence ID" value="EGL81662.1"/>
    <property type="molecule type" value="Genomic_DNA"/>
</dbReference>
<dbReference type="eggNOG" id="COG1028">
    <property type="taxonomic scope" value="Bacteria"/>
</dbReference>
<organism evidence="3 5">
    <name type="scientific">Caldalkalibacillus thermarum (strain TA2.A1)</name>
    <dbReference type="NCBI Taxonomy" id="986075"/>
    <lineage>
        <taxon>Bacteria</taxon>
        <taxon>Bacillati</taxon>
        <taxon>Bacillota</taxon>
        <taxon>Bacilli</taxon>
        <taxon>Bacillales</taxon>
        <taxon>Bacillaceae</taxon>
        <taxon>Caldalkalibacillus</taxon>
    </lineage>
</organism>
<proteinExistence type="inferred from homology"/>
<keyword evidence="6" id="KW-1185">Reference proteome</keyword>
<dbReference type="InterPro" id="IPR050259">
    <property type="entry name" value="SDR"/>
</dbReference>
<dbReference type="GO" id="GO:0016491">
    <property type="term" value="F:oxidoreductase activity"/>
    <property type="evidence" value="ECO:0007669"/>
    <property type="project" value="UniProtKB-KW"/>
</dbReference>
<name>F5LAB3_CALTT</name>
<keyword evidence="2" id="KW-0560">Oxidoreductase</keyword>
<dbReference type="SUPFAM" id="SSF51735">
    <property type="entry name" value="NAD(P)-binding Rossmann-fold domains"/>
    <property type="match status" value="1"/>
</dbReference>
<evidence type="ECO:0000313" key="3">
    <source>
        <dbReference type="EMBL" id="EGL81662.1"/>
    </source>
</evidence>
<dbReference type="PRINTS" id="PR00081">
    <property type="entry name" value="GDHRDH"/>
</dbReference>
<dbReference type="RefSeq" id="WP_007506188.1">
    <property type="nucleotide sequence ID" value="NZ_AFCE01000163.1"/>
</dbReference>
<dbReference type="Proteomes" id="UP000010716">
    <property type="component" value="Unassembled WGS sequence"/>
</dbReference>
<dbReference type="Gene3D" id="3.40.50.720">
    <property type="entry name" value="NAD(P)-binding Rossmann-like Domain"/>
    <property type="match status" value="1"/>
</dbReference>
<reference evidence="4 6" key="2">
    <citation type="journal article" date="2020" name="Extremophiles">
        <title>Genomic analysis of Caldalkalibacillus thermarum TA2.A1 reveals aerobic alkaliphilic metabolism and evolutionary hallmarks linking alkaliphilic bacteria and plant life.</title>
        <authorList>
            <person name="de Jong S.I."/>
            <person name="van den Broek M.A."/>
            <person name="Merkel A.Y."/>
            <person name="de la Torre Cortes P."/>
            <person name="Kalamorz F."/>
            <person name="Cook G.M."/>
            <person name="van Loosdrecht M.C.M."/>
            <person name="McMillan D.G.G."/>
        </authorList>
    </citation>
    <scope>NUCLEOTIDE SEQUENCE [LARGE SCALE GENOMIC DNA]</scope>
    <source>
        <strain evidence="4 6">TA2.A1</strain>
    </source>
</reference>
<dbReference type="CDD" id="cd05344">
    <property type="entry name" value="BKR_like_SDR_like"/>
    <property type="match status" value="1"/>
</dbReference>
<dbReference type="KEGG" id="cthu:HUR95_13310"/>
<dbReference type="AlphaFoldDB" id="F5LAB3"/>
<protein>
    <submittedName>
        <fullName evidence="4">SDR family oxidoreductase</fullName>
    </submittedName>
    <submittedName>
        <fullName evidence="3">Short-chain dehydrogenase/reductase SDR</fullName>
    </submittedName>
</protein>
<dbReference type="FunFam" id="3.40.50.720:FF:000084">
    <property type="entry name" value="Short-chain dehydrogenase reductase"/>
    <property type="match status" value="1"/>
</dbReference>
<dbReference type="GO" id="GO:0008206">
    <property type="term" value="P:bile acid metabolic process"/>
    <property type="evidence" value="ECO:0007669"/>
    <property type="project" value="UniProtKB-ARBA"/>
</dbReference>
<dbReference type="Pfam" id="PF13561">
    <property type="entry name" value="adh_short_C2"/>
    <property type="match status" value="1"/>
</dbReference>
<dbReference type="InterPro" id="IPR036291">
    <property type="entry name" value="NAD(P)-bd_dom_sf"/>
</dbReference>